<feature type="region of interest" description="Disordered" evidence="1">
    <location>
        <begin position="362"/>
        <end position="491"/>
    </location>
</feature>
<dbReference type="EMBL" id="CDHK01000001">
    <property type="protein sequence ID" value="CEJ55213.1"/>
    <property type="molecule type" value="Genomic_DNA"/>
</dbReference>
<feature type="region of interest" description="Disordered" evidence="1">
    <location>
        <begin position="730"/>
        <end position="750"/>
    </location>
</feature>
<dbReference type="OrthoDB" id="5386674at2759"/>
<feature type="compositionally biased region" description="Low complexity" evidence="1">
    <location>
        <begin position="674"/>
        <end position="687"/>
    </location>
</feature>
<feature type="compositionally biased region" description="Polar residues" evidence="1">
    <location>
        <begin position="15"/>
        <end position="26"/>
    </location>
</feature>
<protein>
    <submittedName>
        <fullName evidence="2">Uncharacterized protein</fullName>
    </submittedName>
</protein>
<reference evidence="3" key="1">
    <citation type="journal article" date="2015" name="Genome Announc.">
        <title>Draft genome sequence of the fungus Penicillium brasilianum MG11.</title>
        <authorList>
            <person name="Horn F."/>
            <person name="Linde J."/>
            <person name="Mattern D.J."/>
            <person name="Walther G."/>
            <person name="Guthke R."/>
            <person name="Brakhage A.A."/>
            <person name="Valiante V."/>
        </authorList>
    </citation>
    <scope>NUCLEOTIDE SEQUENCE [LARGE SCALE GENOMIC DNA]</scope>
    <source>
        <strain evidence="3">MG11</strain>
    </source>
</reference>
<feature type="region of interest" description="Disordered" evidence="1">
    <location>
        <begin position="665"/>
        <end position="709"/>
    </location>
</feature>
<dbReference type="Proteomes" id="UP000042958">
    <property type="component" value="Unassembled WGS sequence"/>
</dbReference>
<accession>A0A0F7TJL6</accession>
<sequence length="918" mass="100884">MTRLRPAGDGDPPSRSASSVFSTSIARTRYDTASPGLDSSSQILQKRQSFYPANDSNGIRAGQSAPSTAQAQVGEGARINETEAALGHRTPTGYSLQDETLPSTLTYSSQDSRVPATWTPGSSPSVRPAHFKNEQPTPRYMATPDMKTSKDKDGICASPAWKETTRKDRRATKRLEAERKELEKRLIKLEESQAKLEHGIHDRQSRRLTKKQPLDSGKRSSSANSERPRSSRSLTAFFSGSRRSSRSRASSANGDDRRRSSDNENPEGGPPNLPLSLTERFGTAVSRELASRHGTSLMPNHQLQRSTHLLHHTAAKSDDLRENWKMAEAWQKRDSEREAGDYLNGFKMEMGLNAGAGAGAQSVSESFQKRDDPLLYPSHTNAPNDLDRELFTASLRQERKPSGTPKPATPSTLRPGGLSVSPGQNYTQAAESPTARVATARQLHNIAHGEDKRSSPIKSPSTSPLPKEMRNGADHNSHAHQKEYKSSPLALKSVTTDENDLQKENEKLYKASAAEQNSRGLVPQPLRINFEFSRGRNRQSSFPSSSDMTQTRAKQNARQDHRATLMGPVETPAGNIKHDQRKWNPKAIAFDKPQLTALELRTPPSMIPPWKHPGRKYALPENSPYGRLSHEGQPIPTIITTEAVPVTRSQESVPQTRHCLAEMPASQSTPNVLAGRAHSRSSSGASSYDTADEEVLDTPNHPAHRKNHPPALEIQETINSSASTTTITLPNSPMTNEIQTTNPNPNSSPNVQINPPLAPDGVVSIIRHNPLQNPKTLKKDQILAKLFVICCHCQYWHDLPSEIYAKLACPEHIPSESRLTRNFSRRNSIGRRTSFKKSVFGGRSPDTGARRLTMGNQGTHSSNEMQLVSGAAGAADQIGIDSAAAQSVSLACCWCGHGMNRSCCQGWTTLVQMRERHH</sequence>
<feature type="compositionally biased region" description="Basic and acidic residues" evidence="1">
    <location>
        <begin position="385"/>
        <end position="401"/>
    </location>
</feature>
<feature type="region of interest" description="Disordered" evidence="1">
    <location>
        <begin position="106"/>
        <end position="175"/>
    </location>
</feature>
<feature type="region of interest" description="Disordered" evidence="1">
    <location>
        <begin position="195"/>
        <end position="278"/>
    </location>
</feature>
<gene>
    <name evidence="2" type="ORF">PMG11_01481</name>
</gene>
<organism evidence="2 3">
    <name type="scientific">Penicillium brasilianum</name>
    <dbReference type="NCBI Taxonomy" id="104259"/>
    <lineage>
        <taxon>Eukaryota</taxon>
        <taxon>Fungi</taxon>
        <taxon>Dikarya</taxon>
        <taxon>Ascomycota</taxon>
        <taxon>Pezizomycotina</taxon>
        <taxon>Eurotiomycetes</taxon>
        <taxon>Eurotiomycetidae</taxon>
        <taxon>Eurotiales</taxon>
        <taxon>Aspergillaceae</taxon>
        <taxon>Penicillium</taxon>
    </lineage>
</organism>
<feature type="compositionally biased region" description="Low complexity" evidence="1">
    <location>
        <begin position="738"/>
        <end position="750"/>
    </location>
</feature>
<feature type="compositionally biased region" description="Polar residues" evidence="1">
    <location>
        <begin position="421"/>
        <end position="431"/>
    </location>
</feature>
<evidence type="ECO:0000313" key="2">
    <source>
        <dbReference type="EMBL" id="CEJ55213.1"/>
    </source>
</evidence>
<dbReference type="AlphaFoldDB" id="A0A0F7TJL6"/>
<evidence type="ECO:0000313" key="3">
    <source>
        <dbReference type="Proteomes" id="UP000042958"/>
    </source>
</evidence>
<feature type="compositionally biased region" description="Low complexity" evidence="1">
    <location>
        <begin position="239"/>
        <end position="253"/>
    </location>
</feature>
<name>A0A0F7TJL6_PENBI</name>
<keyword evidence="3" id="KW-1185">Reference proteome</keyword>
<evidence type="ECO:0000256" key="1">
    <source>
        <dbReference type="SAM" id="MobiDB-lite"/>
    </source>
</evidence>
<dbReference type="STRING" id="104259.A0A0F7TJL6"/>
<feature type="compositionally biased region" description="Basic and acidic residues" evidence="1">
    <location>
        <begin position="195"/>
        <end position="205"/>
    </location>
</feature>
<feature type="compositionally biased region" description="Polar residues" evidence="1">
    <location>
        <begin position="37"/>
        <end position="48"/>
    </location>
</feature>
<proteinExistence type="predicted"/>
<feature type="region of interest" description="Disordered" evidence="1">
    <location>
        <begin position="1"/>
        <end position="74"/>
    </location>
</feature>
<feature type="compositionally biased region" description="Basic and acidic residues" evidence="1">
    <location>
        <begin position="467"/>
        <end position="485"/>
    </location>
</feature>